<dbReference type="Proteomes" id="UP000274920">
    <property type="component" value="Unassembled WGS sequence"/>
</dbReference>
<keyword evidence="1" id="KW-0175">Coiled coil</keyword>
<keyword evidence="3" id="KW-1185">Reference proteome</keyword>
<dbReference type="EMBL" id="RHJS01000002">
    <property type="protein sequence ID" value="RRK34764.1"/>
    <property type="molecule type" value="Genomic_DNA"/>
</dbReference>
<feature type="coiled-coil region" evidence="1">
    <location>
        <begin position="57"/>
        <end position="88"/>
    </location>
</feature>
<comment type="caution">
    <text evidence="2">The sequence shown here is derived from an EMBL/GenBank/DDBJ whole genome shotgun (WGS) entry which is preliminary data.</text>
</comment>
<dbReference type="RefSeq" id="WP_125129883.1">
    <property type="nucleotide sequence ID" value="NZ_RHJS01000002.1"/>
</dbReference>
<evidence type="ECO:0000313" key="2">
    <source>
        <dbReference type="EMBL" id="RRK34764.1"/>
    </source>
</evidence>
<protein>
    <submittedName>
        <fullName evidence="2">Uncharacterized protein</fullName>
    </submittedName>
</protein>
<name>A0A426DPU6_9FIRM</name>
<evidence type="ECO:0000256" key="1">
    <source>
        <dbReference type="SAM" id="Coils"/>
    </source>
</evidence>
<dbReference type="AlphaFoldDB" id="A0A426DPU6"/>
<gene>
    <name evidence="2" type="ORF">EBB54_28060</name>
</gene>
<sequence length="281" mass="32866">MEKRILWDKEIRKCFIEFDQKHLEDFMELLDHIGDNHIENIICADTQEDAALWEWLYSKDQIELNDLKRELSRKIERAKCAAADLFDKMSELVGKLAAIKTLILLYDNENVFCISTKQEYYTGLRKYLIMEKKDSFCKDLPECFPNIYFSEDIDTTVNTLNRKFDEIRGDLVKHLTGIDDFQSTFLQLLRENASYQKLAECFTAGTGIECSPQAGRDKVQVLKETHFNKKTGQEETVICELHTKFKRFNIDRDNQDRIYFFPGKEGILDGKAIVKYIGGHL</sequence>
<organism evidence="2 3">
    <name type="scientific">Schaedlerella arabinosiphila</name>
    <dbReference type="NCBI Taxonomy" id="2044587"/>
    <lineage>
        <taxon>Bacteria</taxon>
        <taxon>Bacillati</taxon>
        <taxon>Bacillota</taxon>
        <taxon>Clostridia</taxon>
        <taxon>Lachnospirales</taxon>
        <taxon>Lachnospiraceae</taxon>
        <taxon>Schaedlerella</taxon>
    </lineage>
</organism>
<reference evidence="2" key="1">
    <citation type="submission" date="2018-10" db="EMBL/GenBank/DDBJ databases">
        <title>Schaedlerella arabinophila gen. nov. sp. nov., isolated from the mouse intestinal tract and comparative analysis with the genome of the closely related altered Schaedler flora strain ASF502.</title>
        <authorList>
            <person name="Miyake S."/>
            <person name="Soh M."/>
            <person name="Seedorf H."/>
        </authorList>
    </citation>
    <scope>NUCLEOTIDE SEQUENCE [LARGE SCALE GENOMIC DNA]</scope>
    <source>
        <strain evidence="2">DSM 106076</strain>
    </source>
</reference>
<accession>A0A426DPU6</accession>
<evidence type="ECO:0000313" key="3">
    <source>
        <dbReference type="Proteomes" id="UP000274920"/>
    </source>
</evidence>
<proteinExistence type="predicted"/>